<dbReference type="EMBL" id="JAATIS010000094">
    <property type="protein sequence ID" value="KAG2471241.1"/>
    <property type="molecule type" value="Genomic_DNA"/>
</dbReference>
<feature type="domain" description="IF rod" evidence="6">
    <location>
        <begin position="11"/>
        <end position="331"/>
    </location>
</feature>
<dbReference type="Pfam" id="PF00038">
    <property type="entry name" value="Filament"/>
    <property type="match status" value="1"/>
</dbReference>
<dbReference type="InterPro" id="IPR039008">
    <property type="entry name" value="IF_rod_dom"/>
</dbReference>
<dbReference type="GO" id="GO:0031443">
    <property type="term" value="P:fast-twitch skeletal muscle fiber contraction"/>
    <property type="evidence" value="ECO:0007669"/>
    <property type="project" value="TreeGrafter"/>
</dbReference>
<dbReference type="InterPro" id="IPR018039">
    <property type="entry name" value="IF_conserved"/>
</dbReference>
<dbReference type="Gene3D" id="1.20.5.170">
    <property type="match status" value="1"/>
</dbReference>
<feature type="non-terminal residue" evidence="7">
    <location>
        <position position="1173"/>
    </location>
</feature>
<dbReference type="GO" id="GO:0005882">
    <property type="term" value="C:intermediate filament"/>
    <property type="evidence" value="ECO:0007669"/>
    <property type="project" value="UniProtKB-KW"/>
</dbReference>
<feature type="coiled-coil region" evidence="4">
    <location>
        <begin position="1"/>
        <end position="49"/>
    </location>
</feature>
<feature type="coiled-coil region" evidence="4">
    <location>
        <begin position="195"/>
        <end position="243"/>
    </location>
</feature>
<dbReference type="Proteomes" id="UP000886611">
    <property type="component" value="Unassembled WGS sequence"/>
</dbReference>
<reference evidence="7 8" key="1">
    <citation type="journal article" date="2021" name="Cell">
        <title>Tracing the genetic footprints of vertebrate landing in non-teleost ray-finned fishes.</title>
        <authorList>
            <person name="Bi X."/>
            <person name="Wang K."/>
            <person name="Yang L."/>
            <person name="Pan H."/>
            <person name="Jiang H."/>
            <person name="Wei Q."/>
            <person name="Fang M."/>
            <person name="Yu H."/>
            <person name="Zhu C."/>
            <person name="Cai Y."/>
            <person name="He Y."/>
            <person name="Gan X."/>
            <person name="Zeng H."/>
            <person name="Yu D."/>
            <person name="Zhu Y."/>
            <person name="Jiang H."/>
            <person name="Qiu Q."/>
            <person name="Yang H."/>
            <person name="Zhang Y.E."/>
            <person name="Wang W."/>
            <person name="Zhu M."/>
            <person name="He S."/>
            <person name="Zhang G."/>
        </authorList>
    </citation>
    <scope>NUCLEOTIDE SEQUENCE [LARGE SCALE GENOMIC DNA]</scope>
    <source>
        <strain evidence="7">Bchr_013</strain>
    </source>
</reference>
<feature type="compositionally biased region" description="Acidic residues" evidence="5">
    <location>
        <begin position="1123"/>
        <end position="1137"/>
    </location>
</feature>
<feature type="compositionally biased region" description="Polar residues" evidence="5">
    <location>
        <begin position="457"/>
        <end position="467"/>
    </location>
</feature>
<dbReference type="Gene3D" id="1.20.5.1160">
    <property type="entry name" value="Vasodilator-stimulated phosphoprotein"/>
    <property type="match status" value="1"/>
</dbReference>
<dbReference type="GO" id="GO:0060053">
    <property type="term" value="C:neurofilament cytoskeleton"/>
    <property type="evidence" value="ECO:0007669"/>
    <property type="project" value="TreeGrafter"/>
</dbReference>
<dbReference type="GO" id="GO:0043034">
    <property type="term" value="C:costamere"/>
    <property type="evidence" value="ECO:0007669"/>
    <property type="project" value="TreeGrafter"/>
</dbReference>
<keyword evidence="2 4" id="KW-0175">Coiled coil</keyword>
<evidence type="ECO:0000256" key="1">
    <source>
        <dbReference type="ARBA" id="ARBA00022754"/>
    </source>
</evidence>
<dbReference type="SMART" id="SM01391">
    <property type="entry name" value="Filament"/>
    <property type="match status" value="1"/>
</dbReference>
<dbReference type="GO" id="GO:0005200">
    <property type="term" value="F:structural constituent of cytoskeleton"/>
    <property type="evidence" value="ECO:0007669"/>
    <property type="project" value="InterPro"/>
</dbReference>
<comment type="similarity">
    <text evidence="3">Belongs to the intermediate filament family.</text>
</comment>
<name>A0A8X8C049_POLSE</name>
<feature type="region of interest" description="Disordered" evidence="5">
    <location>
        <begin position="1005"/>
        <end position="1045"/>
    </location>
</feature>
<dbReference type="PANTHER" id="PTHR47136">
    <property type="entry name" value="SYNEMIN"/>
    <property type="match status" value="1"/>
</dbReference>
<feature type="region of interest" description="Disordered" evidence="5">
    <location>
        <begin position="526"/>
        <end position="546"/>
    </location>
</feature>
<evidence type="ECO:0000259" key="6">
    <source>
        <dbReference type="PROSITE" id="PS51842"/>
    </source>
</evidence>
<evidence type="ECO:0000313" key="7">
    <source>
        <dbReference type="EMBL" id="KAG2471241.1"/>
    </source>
</evidence>
<keyword evidence="8" id="KW-1185">Reference proteome</keyword>
<feature type="region of interest" description="Disordered" evidence="5">
    <location>
        <begin position="558"/>
        <end position="598"/>
    </location>
</feature>
<feature type="non-terminal residue" evidence="7">
    <location>
        <position position="1"/>
    </location>
</feature>
<evidence type="ECO:0000256" key="5">
    <source>
        <dbReference type="SAM" id="MobiDB-lite"/>
    </source>
</evidence>
<dbReference type="PROSITE" id="PS00226">
    <property type="entry name" value="IF_ROD_1"/>
    <property type="match status" value="1"/>
</dbReference>
<dbReference type="GO" id="GO:0019215">
    <property type="term" value="F:intermediate filament binding"/>
    <property type="evidence" value="ECO:0007669"/>
    <property type="project" value="TreeGrafter"/>
</dbReference>
<proteinExistence type="inferred from homology"/>
<dbReference type="GO" id="GO:0042383">
    <property type="term" value="C:sarcolemma"/>
    <property type="evidence" value="ECO:0007669"/>
    <property type="project" value="TreeGrafter"/>
</dbReference>
<gene>
    <name evidence="7" type="primary">Synm</name>
    <name evidence="7" type="ORF">GTO96_0006158</name>
</gene>
<dbReference type="PROSITE" id="PS51842">
    <property type="entry name" value="IF_ROD_2"/>
    <property type="match status" value="1"/>
</dbReference>
<dbReference type="PANTHER" id="PTHR47136:SF1">
    <property type="entry name" value="SYNEMIN"/>
    <property type="match status" value="1"/>
</dbReference>
<protein>
    <submittedName>
        <fullName evidence="7">SYNEM protein</fullName>
    </submittedName>
</protein>
<feature type="compositionally biased region" description="Polar residues" evidence="5">
    <location>
        <begin position="1033"/>
        <end position="1045"/>
    </location>
</feature>
<organism evidence="7 8">
    <name type="scientific">Polypterus senegalus</name>
    <name type="common">Senegal bichir</name>
    <dbReference type="NCBI Taxonomy" id="55291"/>
    <lineage>
        <taxon>Eukaryota</taxon>
        <taxon>Metazoa</taxon>
        <taxon>Chordata</taxon>
        <taxon>Craniata</taxon>
        <taxon>Vertebrata</taxon>
        <taxon>Euteleostomi</taxon>
        <taxon>Actinopterygii</taxon>
        <taxon>Polypteriformes</taxon>
        <taxon>Polypteridae</taxon>
        <taxon>Polypterus</taxon>
    </lineage>
</organism>
<evidence type="ECO:0000256" key="2">
    <source>
        <dbReference type="ARBA" id="ARBA00023054"/>
    </source>
</evidence>
<dbReference type="SUPFAM" id="SSF64593">
    <property type="entry name" value="Intermediate filament protein, coiled coil region"/>
    <property type="match status" value="2"/>
</dbReference>
<evidence type="ECO:0000256" key="3">
    <source>
        <dbReference type="RuleBase" id="RU000685"/>
    </source>
</evidence>
<dbReference type="InterPro" id="IPR030634">
    <property type="entry name" value="SYNM"/>
</dbReference>
<dbReference type="GO" id="GO:0017166">
    <property type="term" value="F:vinculin binding"/>
    <property type="evidence" value="ECO:0007669"/>
    <property type="project" value="TreeGrafter"/>
</dbReference>
<dbReference type="GO" id="GO:0008307">
    <property type="term" value="F:structural constituent of muscle"/>
    <property type="evidence" value="ECO:0007669"/>
    <property type="project" value="InterPro"/>
</dbReference>
<accession>A0A8X8C049</accession>
<feature type="region of interest" description="Disordered" evidence="5">
    <location>
        <begin position="1109"/>
        <end position="1145"/>
    </location>
</feature>
<feature type="compositionally biased region" description="Low complexity" evidence="5">
    <location>
        <begin position="571"/>
        <end position="582"/>
    </location>
</feature>
<dbReference type="AlphaFoldDB" id="A0A8X8C049"/>
<dbReference type="GO" id="GO:0045104">
    <property type="term" value="P:intermediate filament cytoskeleton organization"/>
    <property type="evidence" value="ECO:0007669"/>
    <property type="project" value="InterPro"/>
</dbReference>
<sequence>MLQFRRTFQDEKVQLQELNQRLAQYLSRVKQLERENAQLVTQISALRSEQTTPWERQYLAELRELRETINCLAFDRSRAQLERDGLQRELRLLQELLSQESGHCRDIDWELRGCEKLMQQAHQKNVALEEQLLRLEDERQCLEESGRREVQQLREEVHSQLLPFAPQGSVGAPSLTMEDVEEYALSLSQCCMENFEVYRQRIEELEASIKLDQQRQETLRQEKEKYGKELELLSRDMDEQRRLQLRLHDQMDGMQDQCEEELLQYQMSTNGVTHPLCSQELIRQLEEERRALALAIAEKLKDHQELMQVKMGLSMEVAAYRALLEGEKQESHYWIDQYEREIPRKAGNGISIQTFTAKRSPLRKEDGAKSFPVSLYPNRRYAAHTSSMKVTSKPSQPTAYRVSTILPAGVTHRGEVSTLGWTTQVSSSSAKFIPRPAERKYTEIQQKVTSRGPAIAIQNSGNESRISPSAPVDQKPTVQKINIQKEEIKSSIKVDPDLKLPEKANDKQAKKTNGKVKEVIIVKTETQEESVEPRGYHINLEQSPDSREVTITLQAPQSQNSISAEKEHFTSSHSTASSVSRSFPDTQIGNKVIDEPRLKADEEEMNRSPIDKKILNSINVEDILEKVVRPAGLETTLSSSPDSKITYHLEKTKEEDGSTKTEIILQSTVQEELDVSDDSLLEELLRKDVKRAGLQDIKGTPAESMIENILGLGLKGRENASVNVEIIEEPLEAPSGEENEESQSSMFFHIEELDNAPLGTEDVEVGAETLSSSSTPAGEFRNTIQFQVGATDHTQVQETEYFVSTPDDATSEHEGVDVPVYKEYLTGREWSEEGHYWQEEPGPVEQPSFTDSGAISFNTESNITADSAEFRTSWGEQSYPEECSAEYVIEEEIHVPHNVQRSVLELLREGGQDPRQQITSTLEQLKESVPDNLREELSFLSDVRERSDQLEVDVRKVQQSSDSGVVTIVAEINVSQSLDDSGLANDEKQADSDLEYEKELHTRVGEAFSHEEEEEEEDEPRMHEATWARSLQAPGSTSVEQPTTDINKSVRLIKLGPSEKSFTFQMDVSQVTSMASGEGNKKEAAFFTQREFSNGANGRAVREDVYQYVQSDRGSESQGHQGEEEETWDDDNEEMGEQDAFSNVVQQQKFVDPRSVISKEHRIAALYLDESDD</sequence>
<comment type="caution">
    <text evidence="7">The sequence shown here is derived from an EMBL/GenBank/DDBJ whole genome shotgun (WGS) entry which is preliminary data.</text>
</comment>
<feature type="region of interest" description="Disordered" evidence="5">
    <location>
        <begin position="452"/>
        <end position="476"/>
    </location>
</feature>
<evidence type="ECO:0000256" key="4">
    <source>
        <dbReference type="SAM" id="Coils"/>
    </source>
</evidence>
<evidence type="ECO:0000313" key="8">
    <source>
        <dbReference type="Proteomes" id="UP000886611"/>
    </source>
</evidence>
<keyword evidence="1 3" id="KW-0403">Intermediate filament</keyword>
<feature type="coiled-coil region" evidence="4">
    <location>
        <begin position="76"/>
        <end position="145"/>
    </location>
</feature>